<dbReference type="InterPro" id="IPR011604">
    <property type="entry name" value="PDDEXK-like_dom_sf"/>
</dbReference>
<feature type="domain" description="SAP" evidence="2">
    <location>
        <begin position="13"/>
        <end position="47"/>
    </location>
</feature>
<dbReference type="SUPFAM" id="SSF52980">
    <property type="entry name" value="Restriction endonuclease-like"/>
    <property type="match status" value="1"/>
</dbReference>
<evidence type="ECO:0008006" key="6">
    <source>
        <dbReference type="Google" id="ProtNLM"/>
    </source>
</evidence>
<dbReference type="Gene3D" id="1.10.720.30">
    <property type="entry name" value="SAP domain"/>
    <property type="match status" value="1"/>
</dbReference>
<keyword evidence="1" id="KW-0863">Zinc-finger</keyword>
<feature type="non-terminal residue" evidence="4">
    <location>
        <position position="467"/>
    </location>
</feature>
<proteinExistence type="predicted"/>
<evidence type="ECO:0000313" key="5">
    <source>
        <dbReference type="Proteomes" id="UP001164746"/>
    </source>
</evidence>
<keyword evidence="1" id="KW-0479">Metal-binding</keyword>
<dbReference type="InterPro" id="IPR011335">
    <property type="entry name" value="Restrct_endonuc-II-like"/>
</dbReference>
<evidence type="ECO:0000313" key="4">
    <source>
        <dbReference type="EMBL" id="WAQ93930.1"/>
    </source>
</evidence>
<dbReference type="PANTHER" id="PTHR47526:SF3">
    <property type="entry name" value="PHD-TYPE DOMAIN-CONTAINING PROTEIN"/>
    <property type="match status" value="1"/>
</dbReference>
<dbReference type="EMBL" id="CP111012">
    <property type="protein sequence ID" value="WAQ93930.1"/>
    <property type="molecule type" value="Genomic_DNA"/>
</dbReference>
<dbReference type="PROSITE" id="PS50800">
    <property type="entry name" value="SAP"/>
    <property type="match status" value="1"/>
</dbReference>
<keyword evidence="5" id="KW-1185">Reference proteome</keyword>
<dbReference type="InterPro" id="IPR019080">
    <property type="entry name" value="YqaJ_viral_recombinase"/>
</dbReference>
<feature type="domain" description="SWIM-type" evidence="3">
    <location>
        <begin position="182"/>
        <end position="214"/>
    </location>
</feature>
<evidence type="ECO:0000259" key="3">
    <source>
        <dbReference type="PROSITE" id="PS50966"/>
    </source>
</evidence>
<dbReference type="PANTHER" id="PTHR47526">
    <property type="entry name" value="ATP-DEPENDENT DNA HELICASE"/>
    <property type="match status" value="1"/>
</dbReference>
<dbReference type="InterPro" id="IPR007527">
    <property type="entry name" value="Znf_SWIM"/>
</dbReference>
<name>A0ABY7DB40_MYAAR</name>
<organism evidence="4 5">
    <name type="scientific">Mya arenaria</name>
    <name type="common">Soft-shell clam</name>
    <dbReference type="NCBI Taxonomy" id="6604"/>
    <lineage>
        <taxon>Eukaryota</taxon>
        <taxon>Metazoa</taxon>
        <taxon>Spiralia</taxon>
        <taxon>Lophotrochozoa</taxon>
        <taxon>Mollusca</taxon>
        <taxon>Bivalvia</taxon>
        <taxon>Autobranchia</taxon>
        <taxon>Heteroconchia</taxon>
        <taxon>Euheterodonta</taxon>
        <taxon>Imparidentia</taxon>
        <taxon>Neoheterodontei</taxon>
        <taxon>Myida</taxon>
        <taxon>Myoidea</taxon>
        <taxon>Myidae</taxon>
        <taxon>Mya</taxon>
    </lineage>
</organism>
<evidence type="ECO:0000256" key="1">
    <source>
        <dbReference type="PROSITE-ProRule" id="PRU00325"/>
    </source>
</evidence>
<dbReference type="PROSITE" id="PS50966">
    <property type="entry name" value="ZF_SWIM"/>
    <property type="match status" value="1"/>
</dbReference>
<reference evidence="4" key="1">
    <citation type="submission" date="2022-11" db="EMBL/GenBank/DDBJ databases">
        <title>Centuries of genome instability and evolution in soft-shell clam transmissible cancer (bioRxiv).</title>
        <authorList>
            <person name="Hart S.F.M."/>
            <person name="Yonemitsu M.A."/>
            <person name="Giersch R.M."/>
            <person name="Beal B.F."/>
            <person name="Arriagada G."/>
            <person name="Davis B.W."/>
            <person name="Ostrander E.A."/>
            <person name="Goff S.P."/>
            <person name="Metzger M.J."/>
        </authorList>
    </citation>
    <scope>NUCLEOTIDE SEQUENCE</scope>
    <source>
        <strain evidence="4">MELC-2E11</strain>
        <tissue evidence="4">Siphon/mantle</tissue>
    </source>
</reference>
<dbReference type="Pfam" id="PF09588">
    <property type="entry name" value="YqaJ"/>
    <property type="match status" value="1"/>
</dbReference>
<dbReference type="Proteomes" id="UP001164746">
    <property type="component" value="Chromosome 1"/>
</dbReference>
<accession>A0ABY7DB40</accession>
<dbReference type="CDD" id="cd22343">
    <property type="entry name" value="PDDEXK_lambda_exonuclease-like"/>
    <property type="match status" value="1"/>
</dbReference>
<dbReference type="Pfam" id="PF02037">
    <property type="entry name" value="SAP"/>
    <property type="match status" value="1"/>
</dbReference>
<sequence>MASNKEVGDPCQFDKLSVRELKMYLRDRGAHVSGNRPELIKRARGLVQIGKRTLKEINIQDNNNKLERQEELFTTPLGEKLPEPGSLKGCWEDDVLKIPFFRTQDLYNYLVLNRSRTFDNQNMNARKQLKAKVFYEDGHVHSVKYNQISHKCSHCYVRAKVIPSLPGSDVQKKDYEPWACLSKVSGKVHAAGCNCAAGEGESCNHVAALLYALVDIGSKQKDGLNAPTSTKCKWNQPRKRKISPQRSQHLVFKKLKFENDTLQKVSPSIKCKVDNLHNVKPLNSLAFGEKLKKCAPHAAFLLSDSELVAPEEPIPVLHKLHSVDFFYKDSVDLKSSMCENNFETYFKSLNCKQDDCFLIENSTKGQHKSYHWKNARAGRLTSSSFGTICKKKPETKPDILLRSIMGYNDEFDTAATRWGRSHEPAAKRVYQRRIQITHPGLKLFSSGLVVKPSLPHLGSSPDGIVDC</sequence>
<dbReference type="InterPro" id="IPR036361">
    <property type="entry name" value="SAP_dom_sf"/>
</dbReference>
<dbReference type="SMART" id="SM00513">
    <property type="entry name" value="SAP"/>
    <property type="match status" value="1"/>
</dbReference>
<dbReference type="SUPFAM" id="SSF68906">
    <property type="entry name" value="SAP domain"/>
    <property type="match status" value="1"/>
</dbReference>
<dbReference type="Gene3D" id="3.90.320.10">
    <property type="match status" value="1"/>
</dbReference>
<protein>
    <recommendedName>
        <fullName evidence="6">SAP domain-containing protein</fullName>
    </recommendedName>
</protein>
<dbReference type="InterPro" id="IPR003034">
    <property type="entry name" value="SAP_dom"/>
</dbReference>
<gene>
    <name evidence="4" type="ORF">MAR_006401</name>
</gene>
<evidence type="ECO:0000259" key="2">
    <source>
        <dbReference type="PROSITE" id="PS50800"/>
    </source>
</evidence>
<keyword evidence="1" id="KW-0862">Zinc</keyword>